<evidence type="ECO:0000313" key="3">
    <source>
        <dbReference type="Proteomes" id="UP001054945"/>
    </source>
</evidence>
<feature type="compositionally biased region" description="Polar residues" evidence="1">
    <location>
        <begin position="138"/>
        <end position="165"/>
    </location>
</feature>
<organism evidence="2 3">
    <name type="scientific">Caerostris extrusa</name>
    <name type="common">Bark spider</name>
    <name type="synonym">Caerostris bankana</name>
    <dbReference type="NCBI Taxonomy" id="172846"/>
    <lineage>
        <taxon>Eukaryota</taxon>
        <taxon>Metazoa</taxon>
        <taxon>Ecdysozoa</taxon>
        <taxon>Arthropoda</taxon>
        <taxon>Chelicerata</taxon>
        <taxon>Arachnida</taxon>
        <taxon>Araneae</taxon>
        <taxon>Araneomorphae</taxon>
        <taxon>Entelegynae</taxon>
        <taxon>Araneoidea</taxon>
        <taxon>Araneidae</taxon>
        <taxon>Caerostris</taxon>
    </lineage>
</organism>
<evidence type="ECO:0000313" key="2">
    <source>
        <dbReference type="EMBL" id="GIY56789.1"/>
    </source>
</evidence>
<feature type="region of interest" description="Disordered" evidence="1">
    <location>
        <begin position="128"/>
        <end position="165"/>
    </location>
</feature>
<dbReference type="Proteomes" id="UP001054945">
    <property type="component" value="Unassembled WGS sequence"/>
</dbReference>
<gene>
    <name evidence="2" type="ORF">CEXT_491151</name>
</gene>
<feature type="compositionally biased region" description="Basic and acidic residues" evidence="1">
    <location>
        <begin position="128"/>
        <end position="137"/>
    </location>
</feature>
<feature type="region of interest" description="Disordered" evidence="1">
    <location>
        <begin position="44"/>
        <end position="64"/>
    </location>
</feature>
<dbReference type="AlphaFoldDB" id="A0AAV4UGD3"/>
<dbReference type="EMBL" id="BPLR01012811">
    <property type="protein sequence ID" value="GIY56789.1"/>
    <property type="molecule type" value="Genomic_DNA"/>
</dbReference>
<name>A0AAV4UGD3_CAEEX</name>
<reference evidence="2 3" key="1">
    <citation type="submission" date="2021-06" db="EMBL/GenBank/DDBJ databases">
        <title>Caerostris extrusa draft genome.</title>
        <authorList>
            <person name="Kono N."/>
            <person name="Arakawa K."/>
        </authorList>
    </citation>
    <scope>NUCLEOTIDE SEQUENCE [LARGE SCALE GENOMIC DNA]</scope>
</reference>
<comment type="caution">
    <text evidence="2">The sequence shown here is derived from an EMBL/GenBank/DDBJ whole genome shotgun (WGS) entry which is preliminary data.</text>
</comment>
<keyword evidence="3" id="KW-1185">Reference proteome</keyword>
<proteinExistence type="predicted"/>
<protein>
    <submittedName>
        <fullName evidence="2">Uncharacterized protein</fullName>
    </submittedName>
</protein>
<sequence length="237" mass="27715">MPRYTEDKTAFRSRKEETYRLENTPFIKNKSNNLKIVRKAEISAKNNDNSRQQTVTLPKSYSSQQISTEQEKKFMEYFPLQPYISEPHSLKLSPSARFEIYKTEEGRKETEGILNTENKSNNIKTIGKAEKGFDNNNDKLQSNHSFHSSPSQQLKTQESNPLKSFHSQQIKLEQERNPTKPFHNRQLKIQQKRNPLQSSQLQTDDTESYKLKSFLPTQPEIYSTESNPNTKIKILEQ</sequence>
<accession>A0AAV4UGD3</accession>
<evidence type="ECO:0000256" key="1">
    <source>
        <dbReference type="SAM" id="MobiDB-lite"/>
    </source>
</evidence>